<accession>A0A922E778</accession>
<comment type="caution">
    <text evidence="5">The sequence shown here is derived from an EMBL/GenBank/DDBJ whole genome shotgun (WGS) entry which is preliminary data.</text>
</comment>
<evidence type="ECO:0000256" key="1">
    <source>
        <dbReference type="SAM" id="MobiDB-lite"/>
    </source>
</evidence>
<feature type="region of interest" description="Disordered" evidence="1">
    <location>
        <begin position="35"/>
        <end position="133"/>
    </location>
</feature>
<feature type="transmembrane region" description="Helical" evidence="2">
    <location>
        <begin position="240"/>
        <end position="258"/>
    </location>
</feature>
<dbReference type="InterPro" id="IPR055780">
    <property type="entry name" value="DUF7356"/>
</dbReference>
<dbReference type="AlphaFoldDB" id="A0A922E778"/>
<sequence>MGKNAFLAVFFLFMIVPDVCDASLLLKFRKLVGAAPKDPSIPSSPSPSPVPSNKKPSTKPDNGSTNNEPEPPVPKKSTPAESKGPLKDSSNKTNTTSSSNNNNGKNGGTTQKKKDKQDDSQVPSTDKCKAPGDVICNDHGSMTACIKNYQRGSKELLVLVYNGGESDLKVKFTVESKSKMLEIRKHHTEGTNISLTDDKSSKLILNAGNGVCELPVGPPVGANFYVRLPSFHKLVTPVNGAYFLILTVLVFGGTWACCKLRKRRHPGGVPYQELEMGLPESVSATNVETAEGWDQGWDDDWDENNAVKPQGLVGSISANGLTSRSSNRDGWENDWND</sequence>
<keyword evidence="2" id="KW-0472">Membrane</keyword>
<dbReference type="EMBL" id="CM031833">
    <property type="protein sequence ID" value="KAG6697915.1"/>
    <property type="molecule type" value="Genomic_DNA"/>
</dbReference>
<feature type="chain" id="PRO_5036804203" description="DUF7356 domain-containing protein" evidence="3">
    <location>
        <begin position="23"/>
        <end position="337"/>
    </location>
</feature>
<feature type="domain" description="DUF7356" evidence="4">
    <location>
        <begin position="121"/>
        <end position="220"/>
    </location>
</feature>
<dbReference type="Pfam" id="PF24053">
    <property type="entry name" value="DUF7356"/>
    <property type="match status" value="1"/>
</dbReference>
<keyword evidence="3" id="KW-0732">Signal</keyword>
<keyword evidence="2" id="KW-0812">Transmembrane</keyword>
<dbReference type="PANTHER" id="PTHR34200">
    <property type="entry name" value="DENTIN SIALOPHOSPHOPROTEIN-LIKE ISOFORM X1"/>
    <property type="match status" value="1"/>
</dbReference>
<feature type="compositionally biased region" description="Low complexity" evidence="1">
    <location>
        <begin position="91"/>
        <end position="110"/>
    </location>
</feature>
<organism evidence="5 6">
    <name type="scientific">Carya illinoinensis</name>
    <name type="common">Pecan</name>
    <dbReference type="NCBI Taxonomy" id="32201"/>
    <lineage>
        <taxon>Eukaryota</taxon>
        <taxon>Viridiplantae</taxon>
        <taxon>Streptophyta</taxon>
        <taxon>Embryophyta</taxon>
        <taxon>Tracheophyta</taxon>
        <taxon>Spermatophyta</taxon>
        <taxon>Magnoliopsida</taxon>
        <taxon>eudicotyledons</taxon>
        <taxon>Gunneridae</taxon>
        <taxon>Pentapetalae</taxon>
        <taxon>rosids</taxon>
        <taxon>fabids</taxon>
        <taxon>Fagales</taxon>
        <taxon>Juglandaceae</taxon>
        <taxon>Carya</taxon>
    </lineage>
</organism>
<evidence type="ECO:0000256" key="2">
    <source>
        <dbReference type="SAM" id="Phobius"/>
    </source>
</evidence>
<evidence type="ECO:0000259" key="4">
    <source>
        <dbReference type="Pfam" id="PF24053"/>
    </source>
</evidence>
<feature type="signal peptide" evidence="3">
    <location>
        <begin position="1"/>
        <end position="22"/>
    </location>
</feature>
<proteinExistence type="predicted"/>
<dbReference type="PANTHER" id="PTHR34200:SF2">
    <property type="entry name" value="TRANSMEMBRANE PROTEIN"/>
    <property type="match status" value="1"/>
</dbReference>
<feature type="region of interest" description="Disordered" evidence="1">
    <location>
        <begin position="317"/>
        <end position="337"/>
    </location>
</feature>
<reference evidence="5" key="1">
    <citation type="submission" date="2021-01" db="EMBL/GenBank/DDBJ databases">
        <authorList>
            <person name="Lovell J.T."/>
            <person name="Bentley N."/>
            <person name="Bhattarai G."/>
            <person name="Jenkins J.W."/>
            <person name="Sreedasyam A."/>
            <person name="Alarcon Y."/>
            <person name="Bock C."/>
            <person name="Boston L."/>
            <person name="Carlson J."/>
            <person name="Cervantes K."/>
            <person name="Clermont K."/>
            <person name="Krom N."/>
            <person name="Kubenka K."/>
            <person name="Mamidi S."/>
            <person name="Mattison C."/>
            <person name="Monteros M."/>
            <person name="Pisani C."/>
            <person name="Plott C."/>
            <person name="Rajasekar S."/>
            <person name="Rhein H.S."/>
            <person name="Rohla C."/>
            <person name="Song M."/>
            <person name="Hilaire R.S."/>
            <person name="Shu S."/>
            <person name="Wells L."/>
            <person name="Wang X."/>
            <person name="Webber J."/>
            <person name="Heerema R.J."/>
            <person name="Klein P."/>
            <person name="Conner P."/>
            <person name="Grauke L."/>
            <person name="Grimwood J."/>
            <person name="Schmutz J."/>
            <person name="Randall J.J."/>
        </authorList>
    </citation>
    <scope>NUCLEOTIDE SEQUENCE</scope>
    <source>
        <tissue evidence="5">Leaf</tissue>
    </source>
</reference>
<gene>
    <name evidence="5" type="ORF">I3842_09G225300</name>
</gene>
<evidence type="ECO:0000256" key="3">
    <source>
        <dbReference type="SAM" id="SignalP"/>
    </source>
</evidence>
<name>A0A922E778_CARIL</name>
<dbReference type="Proteomes" id="UP000811246">
    <property type="component" value="Chromosome 9"/>
</dbReference>
<evidence type="ECO:0000313" key="5">
    <source>
        <dbReference type="EMBL" id="KAG6697915.1"/>
    </source>
</evidence>
<evidence type="ECO:0000313" key="6">
    <source>
        <dbReference type="Proteomes" id="UP000811246"/>
    </source>
</evidence>
<protein>
    <recommendedName>
        <fullName evidence="4">DUF7356 domain-containing protein</fullName>
    </recommendedName>
</protein>
<keyword evidence="2" id="KW-1133">Transmembrane helix</keyword>